<keyword evidence="1 6" id="KW-0602">Photosynthesis</keyword>
<evidence type="ECO:0000256" key="2">
    <source>
        <dbReference type="ARBA" id="ARBA00022692"/>
    </source>
</evidence>
<accession>A0ABR8C2P8</accession>
<protein>
    <recommendedName>
        <fullName evidence="6">Photosystem II reaction center protein X</fullName>
    </recommendedName>
</protein>
<reference evidence="7 8" key="1">
    <citation type="journal article" date="2020" name="ISME J.">
        <title>Comparative genomics reveals insights into cyanobacterial evolution and habitat adaptation.</title>
        <authorList>
            <person name="Chen M.Y."/>
            <person name="Teng W.K."/>
            <person name="Zhao L."/>
            <person name="Hu C.X."/>
            <person name="Zhou Y.K."/>
            <person name="Han B.P."/>
            <person name="Song L.R."/>
            <person name="Shu W.S."/>
        </authorList>
    </citation>
    <scope>NUCLEOTIDE SEQUENCE [LARGE SCALE GENOMIC DNA]</scope>
    <source>
        <strain evidence="7 8">FACHB-1040</strain>
    </source>
</reference>
<comment type="caution">
    <text evidence="7">The sequence shown here is derived from an EMBL/GenBank/DDBJ whole genome shotgun (WGS) entry which is preliminary data.</text>
</comment>
<comment type="similarity">
    <text evidence="6">Belongs to the PsbX family. Type 1 subfamily.</text>
</comment>
<evidence type="ECO:0000256" key="5">
    <source>
        <dbReference type="ARBA" id="ARBA00023276"/>
    </source>
</evidence>
<evidence type="ECO:0000256" key="3">
    <source>
        <dbReference type="ARBA" id="ARBA00022989"/>
    </source>
</evidence>
<dbReference type="HAMAP" id="MF_01386">
    <property type="entry name" value="PSII_PsbX_1"/>
    <property type="match status" value="1"/>
</dbReference>
<dbReference type="InterPro" id="IPR009518">
    <property type="entry name" value="PSII_PsbX"/>
</dbReference>
<evidence type="ECO:0000256" key="4">
    <source>
        <dbReference type="ARBA" id="ARBA00023136"/>
    </source>
</evidence>
<dbReference type="Pfam" id="PF06596">
    <property type="entry name" value="PsbX"/>
    <property type="match status" value="1"/>
</dbReference>
<comment type="subcellular location">
    <subcellularLocation>
        <location evidence="6">Cellular thylakoid membrane</location>
        <topology evidence="6">Single-pass membrane protein</topology>
    </subcellularLocation>
</comment>
<evidence type="ECO:0000313" key="8">
    <source>
        <dbReference type="Proteomes" id="UP000606721"/>
    </source>
</evidence>
<keyword evidence="5 6" id="KW-0604">Photosystem II</keyword>
<dbReference type="InterPro" id="IPR023431">
    <property type="entry name" value="PSII_PsbX_type_1_subfam"/>
</dbReference>
<name>A0ABR8C2P8_APHFL</name>
<keyword evidence="3 6" id="KW-1133">Transmembrane helix</keyword>
<dbReference type="RefSeq" id="WP_039200676.1">
    <property type="nucleotide sequence ID" value="NZ_JACJQT010000082.1"/>
</dbReference>
<keyword evidence="2 6" id="KW-0812">Transmembrane</keyword>
<evidence type="ECO:0000313" key="7">
    <source>
        <dbReference type="EMBL" id="MBD2280970.1"/>
    </source>
</evidence>
<keyword evidence="4 6" id="KW-0472">Membrane</keyword>
<gene>
    <name evidence="6" type="primary">psbX</name>
    <name evidence="7" type="ORF">H6F99_22650</name>
</gene>
<comment type="function">
    <text evidence="6">Involved in the binding and/or turnover of quinones at the Q(B) site of photosystem II (PSII). PSII is a light-driven water plastoquinone oxidoreductase, using light energy to abstract electrons from H(2)O, generating a proton gradient subsequently used for ATP formation.</text>
</comment>
<dbReference type="EMBL" id="JACJQT010000082">
    <property type="protein sequence ID" value="MBD2280970.1"/>
    <property type="molecule type" value="Genomic_DNA"/>
</dbReference>
<dbReference type="Gene3D" id="1.20.5.510">
    <property type="entry name" value="Single helix bin"/>
    <property type="match status" value="1"/>
</dbReference>
<sequence length="39" mass="4317">MTPSLANFLWSLLLGTAIVVIPATIGLIFISQKDKIQRF</sequence>
<proteinExistence type="inferred from homology"/>
<evidence type="ECO:0000256" key="6">
    <source>
        <dbReference type="HAMAP-Rule" id="MF_01386"/>
    </source>
</evidence>
<comment type="subunit">
    <text evidence="6">PSII is composed of 1 copy each of membrane proteins PsbA, PsbB, PsbC, PsbD, PsbE, PsbF, PsbH, PsbI, PsbJ, PsbK, PsbL, PsbM, PsbT, PsbX, PsbY, PsbZ, Psb30/Ycf12, peripheral proteins PsbO, CyanoQ (PsbQ), PsbU, PsbV and a large number of cofactors. It forms dimeric complexes.</text>
</comment>
<organism evidence="7 8">
    <name type="scientific">Aphanizomenon flos-aquae FACHB-1040</name>
    <dbReference type="NCBI Taxonomy" id="2692887"/>
    <lineage>
        <taxon>Bacteria</taxon>
        <taxon>Bacillati</taxon>
        <taxon>Cyanobacteriota</taxon>
        <taxon>Cyanophyceae</taxon>
        <taxon>Nostocales</taxon>
        <taxon>Aphanizomenonaceae</taxon>
        <taxon>Aphanizomenon</taxon>
    </lineage>
</organism>
<dbReference type="Proteomes" id="UP000606721">
    <property type="component" value="Unassembled WGS sequence"/>
</dbReference>
<keyword evidence="6" id="KW-0793">Thylakoid</keyword>
<keyword evidence="8" id="KW-1185">Reference proteome</keyword>
<evidence type="ECO:0000256" key="1">
    <source>
        <dbReference type="ARBA" id="ARBA00022531"/>
    </source>
</evidence>
<feature type="transmembrane region" description="Helical" evidence="6">
    <location>
        <begin position="6"/>
        <end position="30"/>
    </location>
</feature>